<dbReference type="Gene3D" id="3.40.50.300">
    <property type="entry name" value="P-loop containing nucleotide triphosphate hydrolases"/>
    <property type="match status" value="2"/>
</dbReference>
<gene>
    <name evidence="5" type="ORF">AKJ57_02780</name>
</gene>
<evidence type="ECO:0000313" key="6">
    <source>
        <dbReference type="Proteomes" id="UP000070163"/>
    </source>
</evidence>
<proteinExistence type="predicted"/>
<evidence type="ECO:0000259" key="4">
    <source>
        <dbReference type="Pfam" id="PF02463"/>
    </source>
</evidence>
<dbReference type="InterPro" id="IPR003395">
    <property type="entry name" value="RecF/RecN/SMC_N"/>
</dbReference>
<reference evidence="5 6" key="1">
    <citation type="journal article" date="2016" name="Sci. Rep.">
        <title>Metabolic traits of an uncultured archaeal lineage -MSBL1- from brine pools of the Red Sea.</title>
        <authorList>
            <person name="Mwirichia R."/>
            <person name="Alam I."/>
            <person name="Rashid M."/>
            <person name="Vinu M."/>
            <person name="Ba-Alawi W."/>
            <person name="Anthony Kamau A."/>
            <person name="Kamanda Ngugi D."/>
            <person name="Goker M."/>
            <person name="Klenk H.P."/>
            <person name="Bajic V."/>
            <person name="Stingl U."/>
        </authorList>
    </citation>
    <scope>NUCLEOTIDE SEQUENCE [LARGE SCALE GENOMIC DNA]</scope>
    <source>
        <strain evidence="5">SCGC-AAA259A05</strain>
    </source>
</reference>
<dbReference type="GO" id="GO:0000724">
    <property type="term" value="P:double-strand break repair via homologous recombination"/>
    <property type="evidence" value="ECO:0007669"/>
    <property type="project" value="TreeGrafter"/>
</dbReference>
<dbReference type="SUPFAM" id="SSF52540">
    <property type="entry name" value="P-loop containing nucleoside triphosphate hydrolases"/>
    <property type="match status" value="2"/>
</dbReference>
<evidence type="ECO:0000256" key="3">
    <source>
        <dbReference type="SAM" id="MobiDB-lite"/>
    </source>
</evidence>
<comment type="caution">
    <text evidence="5">The sequence shown here is derived from an EMBL/GenBank/DDBJ whole genome shotgun (WGS) entry which is preliminary data.</text>
</comment>
<dbReference type="Pfam" id="PF02463">
    <property type="entry name" value="SMC_N"/>
    <property type="match status" value="1"/>
</dbReference>
<dbReference type="GO" id="GO:0003697">
    <property type="term" value="F:single-stranded DNA binding"/>
    <property type="evidence" value="ECO:0007669"/>
    <property type="project" value="TreeGrafter"/>
</dbReference>
<keyword evidence="6" id="KW-1185">Reference proteome</keyword>
<dbReference type="Proteomes" id="UP000070163">
    <property type="component" value="Unassembled WGS sequence"/>
</dbReference>
<dbReference type="EMBL" id="LHXJ01000025">
    <property type="protein sequence ID" value="KXA91016.1"/>
    <property type="molecule type" value="Genomic_DNA"/>
</dbReference>
<dbReference type="PANTHER" id="PTHR45916:SF1">
    <property type="entry name" value="STRUCTURAL MAINTENANCE OF CHROMOSOMES PROTEIN 5"/>
    <property type="match status" value="1"/>
</dbReference>
<evidence type="ECO:0000256" key="2">
    <source>
        <dbReference type="SAM" id="Coils"/>
    </source>
</evidence>
<dbReference type="GO" id="GO:0030915">
    <property type="term" value="C:Smc5-Smc6 complex"/>
    <property type="evidence" value="ECO:0007669"/>
    <property type="project" value="TreeGrafter"/>
</dbReference>
<accession>A0A133UA37</accession>
<keyword evidence="1 2" id="KW-0175">Coiled coil</keyword>
<feature type="domain" description="RecF/RecN/SMC N-terminal" evidence="4">
    <location>
        <begin position="18"/>
        <end position="613"/>
    </location>
</feature>
<protein>
    <recommendedName>
        <fullName evidence="4">RecF/RecN/SMC N-terminal domain-containing protein</fullName>
    </recommendedName>
</protein>
<feature type="region of interest" description="Disordered" evidence="3">
    <location>
        <begin position="342"/>
        <end position="375"/>
    </location>
</feature>
<dbReference type="InterPro" id="IPR027417">
    <property type="entry name" value="P-loop_NTPase"/>
</dbReference>
<name>A0A133UA37_9EURY</name>
<feature type="coiled-coil region" evidence="2">
    <location>
        <begin position="387"/>
        <end position="421"/>
    </location>
</feature>
<evidence type="ECO:0000256" key="1">
    <source>
        <dbReference type="ARBA" id="ARBA00023054"/>
    </source>
</evidence>
<feature type="coiled-coil region" evidence="2">
    <location>
        <begin position="449"/>
        <end position="512"/>
    </location>
</feature>
<dbReference type="AlphaFoldDB" id="A0A133UA37"/>
<evidence type="ECO:0000313" key="5">
    <source>
        <dbReference type="EMBL" id="KXA91016.1"/>
    </source>
</evidence>
<dbReference type="PANTHER" id="PTHR45916">
    <property type="entry name" value="STRUCTURAL MAINTENANCE OF CHROMOSOMES PROTEIN 5"/>
    <property type="match status" value="1"/>
</dbReference>
<organism evidence="5 6">
    <name type="scientific">candidate division MSBL1 archaeon SCGC-AAA259A05</name>
    <dbReference type="NCBI Taxonomy" id="1698259"/>
    <lineage>
        <taxon>Archaea</taxon>
        <taxon>Methanobacteriati</taxon>
        <taxon>Methanobacteriota</taxon>
        <taxon>candidate division MSBL1</taxon>
    </lineage>
</organism>
<sequence length="641" mass="74641">MTRKKSRKMTNNENPKSHIKEIILENFMSYEYARIPFKPGLNLISGPNGAGKSSILLALSVALGQSHTERSRKLSDLIRRGEEMARVSVVFDNSPNDGKRPIPDADTDSFVLSRYLQEDGTYWHEANYETVTKEEVKRTLSQLSINPDNMLIVMHQGMIDVFGAIDAQERLKTVEEAVGLSNYRDKILKARENLSHKLSEEESINAMLEEAQDTLNHWEEEYKRYKRKKNLMEKKERLEREYAWAKWWRQEERVSKLESKTESKERDLKEISQDLEKTKEKEEKSKSELDRLEYELENLYQDLTYHEKEKSKAEAKLEILEELKKHDASAIEKLSEDFEELERSSKEADEEIKDTRGSLVDTKQARNKKREKHTDHRVREAVLNFRRELVEKEISSLKKDLRKGKEELKELEVEAEEKGSKIQTDRKPREILEDIRVTNAQLSGLDDVTADAEKMYKDHKEMLKELKEKAKKAEENRKEALRELELRREKWRNKLQELLEKVRETYRQILGRVNGIGDVRMINPDDIDEAGLKLTVGFRGAEPQTLDAYTQSGGERSTSIMCFLLALQQHIKSPIRGLDEFELHMDPKNRQTMMKELLAMMEESESQYMVITPGRLVEIEEVPNVIAVQNAAGSSEVKVAT</sequence>